<reference evidence="2" key="1">
    <citation type="journal article" date="2019" name="Int. J. Syst. Evol. Microbiol.">
        <title>The Global Catalogue of Microorganisms (GCM) 10K type strain sequencing project: providing services to taxonomists for standard genome sequencing and annotation.</title>
        <authorList>
            <consortium name="The Broad Institute Genomics Platform"/>
            <consortium name="The Broad Institute Genome Sequencing Center for Infectious Disease"/>
            <person name="Wu L."/>
            <person name="Ma J."/>
        </authorList>
    </citation>
    <scope>NUCLEOTIDE SEQUENCE [LARGE SCALE GENOMIC DNA]</scope>
    <source>
        <strain evidence="2">CECT 7069</strain>
    </source>
</reference>
<comment type="caution">
    <text evidence="1">The sequence shown here is derived from an EMBL/GenBank/DDBJ whole genome shotgun (WGS) entry which is preliminary data.</text>
</comment>
<sequence length="78" mass="8696">MDEPEGLIRARLIRIAQTLDLPPDYFFTAAATQGDIAAAVGDMAEANECLRLWWRIRTPQGRRRALEALRALAASEDV</sequence>
<evidence type="ECO:0000313" key="2">
    <source>
        <dbReference type="Proteomes" id="UP001224644"/>
    </source>
</evidence>
<dbReference type="Proteomes" id="UP001224644">
    <property type="component" value="Unassembled WGS sequence"/>
</dbReference>
<protein>
    <recommendedName>
        <fullName evidence="3">Transcriptional regulator</fullName>
    </recommendedName>
</protein>
<proteinExistence type="predicted"/>
<dbReference type="EMBL" id="JAUFPX010000002">
    <property type="protein sequence ID" value="MDN3589670.1"/>
    <property type="molecule type" value="Genomic_DNA"/>
</dbReference>
<gene>
    <name evidence="1" type="ORF">QWZ12_03485</name>
</gene>
<name>A0ABT8BDP9_9HYPH</name>
<keyword evidence="2" id="KW-1185">Reference proteome</keyword>
<organism evidence="1 2">
    <name type="scientific">Methylobacterium adhaesivum</name>
    <dbReference type="NCBI Taxonomy" id="333297"/>
    <lineage>
        <taxon>Bacteria</taxon>
        <taxon>Pseudomonadati</taxon>
        <taxon>Pseudomonadota</taxon>
        <taxon>Alphaproteobacteria</taxon>
        <taxon>Hyphomicrobiales</taxon>
        <taxon>Methylobacteriaceae</taxon>
        <taxon>Methylobacterium</taxon>
    </lineage>
</organism>
<accession>A0ABT8BDP9</accession>
<dbReference type="RefSeq" id="WP_238228342.1">
    <property type="nucleotide sequence ID" value="NZ_BPQD01000043.1"/>
</dbReference>
<evidence type="ECO:0000313" key="1">
    <source>
        <dbReference type="EMBL" id="MDN3589670.1"/>
    </source>
</evidence>
<evidence type="ECO:0008006" key="3">
    <source>
        <dbReference type="Google" id="ProtNLM"/>
    </source>
</evidence>